<dbReference type="OrthoDB" id="8030445at2759"/>
<dbReference type="Pfam" id="PF15918">
    <property type="entry name" value="DUF4744"/>
    <property type="match status" value="1"/>
</dbReference>
<dbReference type="eggNOG" id="ENOG502T9F2">
    <property type="taxonomic scope" value="Eukaryota"/>
</dbReference>
<dbReference type="PhylomeDB" id="B4JE46"/>
<feature type="domain" description="DUF4744" evidence="3">
    <location>
        <begin position="317"/>
        <end position="377"/>
    </location>
</feature>
<protein>
    <submittedName>
        <fullName evidence="4">GH10433</fullName>
    </submittedName>
</protein>
<feature type="compositionally biased region" description="Low complexity" evidence="1">
    <location>
        <begin position="45"/>
        <end position="81"/>
    </location>
</feature>
<dbReference type="STRING" id="7222.B4JE46"/>
<dbReference type="OMA" id="MPQTEAY"/>
<dbReference type="InParanoid" id="B4JE46"/>
<organism evidence="5">
    <name type="scientific">Drosophila grimshawi</name>
    <name type="common">Hawaiian fruit fly</name>
    <name type="synonym">Idiomyia grimshawi</name>
    <dbReference type="NCBI Taxonomy" id="7222"/>
    <lineage>
        <taxon>Eukaryota</taxon>
        <taxon>Metazoa</taxon>
        <taxon>Ecdysozoa</taxon>
        <taxon>Arthropoda</taxon>
        <taxon>Hexapoda</taxon>
        <taxon>Insecta</taxon>
        <taxon>Pterygota</taxon>
        <taxon>Neoptera</taxon>
        <taxon>Endopterygota</taxon>
        <taxon>Diptera</taxon>
        <taxon>Brachycera</taxon>
        <taxon>Muscomorpha</taxon>
        <taxon>Ephydroidea</taxon>
        <taxon>Drosophilidae</taxon>
        <taxon>Drosophila</taxon>
        <taxon>Hawaiian Drosophila</taxon>
    </lineage>
</organism>
<feature type="region of interest" description="Disordered" evidence="1">
    <location>
        <begin position="42"/>
        <end position="90"/>
    </location>
</feature>
<dbReference type="Proteomes" id="UP000001070">
    <property type="component" value="Unassembled WGS sequence"/>
</dbReference>
<evidence type="ECO:0000259" key="3">
    <source>
        <dbReference type="Pfam" id="PF15918"/>
    </source>
</evidence>
<accession>B4JE46</accession>
<dbReference type="InterPro" id="IPR031806">
    <property type="entry name" value="DUF4744"/>
</dbReference>
<feature type="signal peptide" evidence="2">
    <location>
        <begin position="1"/>
        <end position="22"/>
    </location>
</feature>
<evidence type="ECO:0000256" key="1">
    <source>
        <dbReference type="SAM" id="MobiDB-lite"/>
    </source>
</evidence>
<gene>
    <name evidence="4" type="primary">Dgri\GH10433</name>
    <name evidence="4" type="ORF">Dgri_GH10433</name>
</gene>
<dbReference type="GO" id="GO:0042600">
    <property type="term" value="C:egg chorion"/>
    <property type="evidence" value="ECO:0007669"/>
    <property type="project" value="EnsemblMetazoa"/>
</dbReference>
<sequence>MIVRHNFIFTLLALGGLALSQAHFPQYCAECEQEIWEQVPCSELSTTTQRPPSTTTDSSLPITTTTPRSTTSTTTRRSTMPPTLPPIYTTPQTPYVGNPAIYKKCYCECKLGCKEFCRKVSVASPKQQITQISSTGDYAPGGQVEFTHSHQRKYYPKYAAPNRNYKPYPLAYNEASAPTSTNINAPNYTLEELAHLLSNAYGTKKGYPASLPPTQQSVYYSPQVPLVARLQPEYKQMMSKVAGAEHKERVIIKTASAAISTSGGGVAIAKAKTPYSEVVVTSAPIYESTTSYPVAPPELPKSYAQPEPEPLPLPPMPQTEAYPTQTESYPDKSYESPESNSIKPQSPPPSSSSSFDLAIDNYLKDFGYGNHVRDLDY</sequence>
<dbReference type="FunCoup" id="B4JE46">
    <property type="interactions" value="15"/>
</dbReference>
<reference evidence="4 5" key="1">
    <citation type="journal article" date="2007" name="Nature">
        <title>Evolution of genes and genomes on the Drosophila phylogeny.</title>
        <authorList>
            <consortium name="Drosophila 12 Genomes Consortium"/>
            <person name="Clark A.G."/>
            <person name="Eisen M.B."/>
            <person name="Smith D.R."/>
            <person name="Bergman C.M."/>
            <person name="Oliver B."/>
            <person name="Markow T.A."/>
            <person name="Kaufman T.C."/>
            <person name="Kellis M."/>
            <person name="Gelbart W."/>
            <person name="Iyer V.N."/>
            <person name="Pollard D.A."/>
            <person name="Sackton T.B."/>
            <person name="Larracuente A.M."/>
            <person name="Singh N.D."/>
            <person name="Abad J.P."/>
            <person name="Abt D.N."/>
            <person name="Adryan B."/>
            <person name="Aguade M."/>
            <person name="Akashi H."/>
            <person name="Anderson W.W."/>
            <person name="Aquadro C.F."/>
            <person name="Ardell D.H."/>
            <person name="Arguello R."/>
            <person name="Artieri C.G."/>
            <person name="Barbash D.A."/>
            <person name="Barker D."/>
            <person name="Barsanti P."/>
            <person name="Batterham P."/>
            <person name="Batzoglou S."/>
            <person name="Begun D."/>
            <person name="Bhutkar A."/>
            <person name="Blanco E."/>
            <person name="Bosak S.A."/>
            <person name="Bradley R.K."/>
            <person name="Brand A.D."/>
            <person name="Brent M.R."/>
            <person name="Brooks A.N."/>
            <person name="Brown R.H."/>
            <person name="Butlin R.K."/>
            <person name="Caggese C."/>
            <person name="Calvi B.R."/>
            <person name="Bernardo de Carvalho A."/>
            <person name="Caspi A."/>
            <person name="Castrezana S."/>
            <person name="Celniker S.E."/>
            <person name="Chang J.L."/>
            <person name="Chapple C."/>
            <person name="Chatterji S."/>
            <person name="Chinwalla A."/>
            <person name="Civetta A."/>
            <person name="Clifton S.W."/>
            <person name="Comeron J.M."/>
            <person name="Costello J.C."/>
            <person name="Coyne J.A."/>
            <person name="Daub J."/>
            <person name="David R.G."/>
            <person name="Delcher A.L."/>
            <person name="Delehaunty K."/>
            <person name="Do C.B."/>
            <person name="Ebling H."/>
            <person name="Edwards K."/>
            <person name="Eickbush T."/>
            <person name="Evans J.D."/>
            <person name="Filipski A."/>
            <person name="Findeiss S."/>
            <person name="Freyhult E."/>
            <person name="Fulton L."/>
            <person name="Fulton R."/>
            <person name="Garcia A.C."/>
            <person name="Gardiner A."/>
            <person name="Garfield D.A."/>
            <person name="Garvin B.E."/>
            <person name="Gibson G."/>
            <person name="Gilbert D."/>
            <person name="Gnerre S."/>
            <person name="Godfrey J."/>
            <person name="Good R."/>
            <person name="Gotea V."/>
            <person name="Gravely B."/>
            <person name="Greenberg A.J."/>
            <person name="Griffiths-Jones S."/>
            <person name="Gross S."/>
            <person name="Guigo R."/>
            <person name="Gustafson E.A."/>
            <person name="Haerty W."/>
            <person name="Hahn M.W."/>
            <person name="Halligan D.L."/>
            <person name="Halpern A.L."/>
            <person name="Halter G.M."/>
            <person name="Han M.V."/>
            <person name="Heger A."/>
            <person name="Hillier L."/>
            <person name="Hinrichs A.S."/>
            <person name="Holmes I."/>
            <person name="Hoskins R.A."/>
            <person name="Hubisz M.J."/>
            <person name="Hultmark D."/>
            <person name="Huntley M.A."/>
            <person name="Jaffe D.B."/>
            <person name="Jagadeeshan S."/>
            <person name="Jeck W.R."/>
            <person name="Johnson J."/>
            <person name="Jones C.D."/>
            <person name="Jordan W.C."/>
            <person name="Karpen G.H."/>
            <person name="Kataoka E."/>
            <person name="Keightley P.D."/>
            <person name="Kheradpour P."/>
            <person name="Kirkness E.F."/>
            <person name="Koerich L.B."/>
            <person name="Kristiansen K."/>
            <person name="Kudrna D."/>
            <person name="Kulathinal R.J."/>
            <person name="Kumar S."/>
            <person name="Kwok R."/>
            <person name="Lander E."/>
            <person name="Langley C.H."/>
            <person name="Lapoint R."/>
            <person name="Lazzaro B.P."/>
            <person name="Lee S.J."/>
            <person name="Levesque L."/>
            <person name="Li R."/>
            <person name="Lin C.F."/>
            <person name="Lin M.F."/>
            <person name="Lindblad-Toh K."/>
            <person name="Llopart A."/>
            <person name="Long M."/>
            <person name="Low L."/>
            <person name="Lozovsky E."/>
            <person name="Lu J."/>
            <person name="Luo M."/>
            <person name="Machado C.A."/>
            <person name="Makalowski W."/>
            <person name="Marzo M."/>
            <person name="Matsuda M."/>
            <person name="Matzkin L."/>
            <person name="McAllister B."/>
            <person name="McBride C.S."/>
            <person name="McKernan B."/>
            <person name="McKernan K."/>
            <person name="Mendez-Lago M."/>
            <person name="Minx P."/>
            <person name="Mollenhauer M.U."/>
            <person name="Montooth K."/>
            <person name="Mount S.M."/>
            <person name="Mu X."/>
            <person name="Myers E."/>
            <person name="Negre B."/>
            <person name="Newfeld S."/>
            <person name="Nielsen R."/>
            <person name="Noor M.A."/>
            <person name="O'Grady P."/>
            <person name="Pachter L."/>
            <person name="Papaceit M."/>
            <person name="Parisi M.J."/>
            <person name="Parisi M."/>
            <person name="Parts L."/>
            <person name="Pedersen J.S."/>
            <person name="Pesole G."/>
            <person name="Phillippy A.M."/>
            <person name="Ponting C.P."/>
            <person name="Pop M."/>
            <person name="Porcelli D."/>
            <person name="Powell J.R."/>
            <person name="Prohaska S."/>
            <person name="Pruitt K."/>
            <person name="Puig M."/>
            <person name="Quesneville H."/>
            <person name="Ram K.R."/>
            <person name="Rand D."/>
            <person name="Rasmussen M.D."/>
            <person name="Reed L.K."/>
            <person name="Reenan R."/>
            <person name="Reily A."/>
            <person name="Remington K.A."/>
            <person name="Rieger T.T."/>
            <person name="Ritchie M.G."/>
            <person name="Robin C."/>
            <person name="Rogers Y.H."/>
            <person name="Rohde C."/>
            <person name="Rozas J."/>
            <person name="Rubenfield M.J."/>
            <person name="Ruiz A."/>
            <person name="Russo S."/>
            <person name="Salzberg S.L."/>
            <person name="Sanchez-Gracia A."/>
            <person name="Saranga D.J."/>
            <person name="Sato H."/>
            <person name="Schaeffer S.W."/>
            <person name="Schatz M.C."/>
            <person name="Schlenke T."/>
            <person name="Schwartz R."/>
            <person name="Segarra C."/>
            <person name="Singh R.S."/>
            <person name="Sirot L."/>
            <person name="Sirota M."/>
            <person name="Sisneros N.B."/>
            <person name="Smith C.D."/>
            <person name="Smith T.F."/>
            <person name="Spieth J."/>
            <person name="Stage D.E."/>
            <person name="Stark A."/>
            <person name="Stephan W."/>
            <person name="Strausberg R.L."/>
            <person name="Strempel S."/>
            <person name="Sturgill D."/>
            <person name="Sutton G."/>
            <person name="Sutton G.G."/>
            <person name="Tao W."/>
            <person name="Teichmann S."/>
            <person name="Tobari Y.N."/>
            <person name="Tomimura Y."/>
            <person name="Tsolas J.M."/>
            <person name="Valente V.L."/>
            <person name="Venter E."/>
            <person name="Venter J.C."/>
            <person name="Vicario S."/>
            <person name="Vieira F.G."/>
            <person name="Vilella A.J."/>
            <person name="Villasante A."/>
            <person name="Walenz B."/>
            <person name="Wang J."/>
            <person name="Wasserman M."/>
            <person name="Watts T."/>
            <person name="Wilson D."/>
            <person name="Wilson R.K."/>
            <person name="Wing R.A."/>
            <person name="Wolfner M.F."/>
            <person name="Wong A."/>
            <person name="Wong G.K."/>
            <person name="Wu C.I."/>
            <person name="Wu G."/>
            <person name="Yamamoto D."/>
            <person name="Yang H.P."/>
            <person name="Yang S.P."/>
            <person name="Yorke J.A."/>
            <person name="Yoshida K."/>
            <person name="Zdobnov E."/>
            <person name="Zhang P."/>
            <person name="Zhang Y."/>
            <person name="Zimin A.V."/>
            <person name="Baldwin J."/>
            <person name="Abdouelleil A."/>
            <person name="Abdulkadir J."/>
            <person name="Abebe A."/>
            <person name="Abera B."/>
            <person name="Abreu J."/>
            <person name="Acer S.C."/>
            <person name="Aftuck L."/>
            <person name="Alexander A."/>
            <person name="An P."/>
            <person name="Anderson E."/>
            <person name="Anderson S."/>
            <person name="Arachi H."/>
            <person name="Azer M."/>
            <person name="Bachantsang P."/>
            <person name="Barry A."/>
            <person name="Bayul T."/>
            <person name="Berlin A."/>
            <person name="Bessette D."/>
            <person name="Bloom T."/>
            <person name="Blye J."/>
            <person name="Boguslavskiy L."/>
            <person name="Bonnet C."/>
            <person name="Boukhgalter B."/>
            <person name="Bourzgui I."/>
            <person name="Brown A."/>
            <person name="Cahill P."/>
            <person name="Channer S."/>
            <person name="Cheshatsang Y."/>
            <person name="Chuda L."/>
            <person name="Citroen M."/>
            <person name="Collymore A."/>
            <person name="Cooke P."/>
            <person name="Costello M."/>
            <person name="D'Aco K."/>
            <person name="Daza R."/>
            <person name="De Haan G."/>
            <person name="DeGray S."/>
            <person name="DeMaso C."/>
            <person name="Dhargay N."/>
            <person name="Dooley K."/>
            <person name="Dooley E."/>
            <person name="Doricent M."/>
            <person name="Dorje P."/>
            <person name="Dorjee K."/>
            <person name="Dupes A."/>
            <person name="Elong R."/>
            <person name="Falk J."/>
            <person name="Farina A."/>
            <person name="Faro S."/>
            <person name="Ferguson D."/>
            <person name="Fisher S."/>
            <person name="Foley C.D."/>
            <person name="Franke A."/>
            <person name="Friedrich D."/>
            <person name="Gadbois L."/>
            <person name="Gearin G."/>
            <person name="Gearin C.R."/>
            <person name="Giannoukos G."/>
            <person name="Goode T."/>
            <person name="Graham J."/>
            <person name="Grandbois E."/>
            <person name="Grewal S."/>
            <person name="Gyaltsen K."/>
            <person name="Hafez N."/>
            <person name="Hagos B."/>
            <person name="Hall J."/>
            <person name="Henson C."/>
            <person name="Hollinger A."/>
            <person name="Honan T."/>
            <person name="Huard M.D."/>
            <person name="Hughes L."/>
            <person name="Hurhula B."/>
            <person name="Husby M.E."/>
            <person name="Kamat A."/>
            <person name="Kanga B."/>
            <person name="Kashin S."/>
            <person name="Khazanovich D."/>
            <person name="Kisner P."/>
            <person name="Lance K."/>
            <person name="Lara M."/>
            <person name="Lee W."/>
            <person name="Lennon N."/>
            <person name="Letendre F."/>
            <person name="LeVine R."/>
            <person name="Lipovsky A."/>
            <person name="Liu X."/>
            <person name="Liu J."/>
            <person name="Liu S."/>
            <person name="Lokyitsang T."/>
            <person name="Lokyitsang Y."/>
            <person name="Lubonja R."/>
            <person name="Lui A."/>
            <person name="MacDonald P."/>
            <person name="Magnisalis V."/>
            <person name="Maru K."/>
            <person name="Matthews C."/>
            <person name="McCusker W."/>
            <person name="McDonough S."/>
            <person name="Mehta T."/>
            <person name="Meldrim J."/>
            <person name="Meneus L."/>
            <person name="Mihai O."/>
            <person name="Mihalev A."/>
            <person name="Mihova T."/>
            <person name="Mittelman R."/>
            <person name="Mlenga V."/>
            <person name="Montmayeur A."/>
            <person name="Mulrain L."/>
            <person name="Navidi A."/>
            <person name="Naylor J."/>
            <person name="Negash T."/>
            <person name="Nguyen T."/>
            <person name="Nguyen N."/>
            <person name="Nicol R."/>
            <person name="Norbu C."/>
            <person name="Norbu N."/>
            <person name="Novod N."/>
            <person name="O'Neill B."/>
            <person name="Osman S."/>
            <person name="Markiewicz E."/>
            <person name="Oyono O.L."/>
            <person name="Patti C."/>
            <person name="Phunkhang P."/>
            <person name="Pierre F."/>
            <person name="Priest M."/>
            <person name="Raghuraman S."/>
            <person name="Rege F."/>
            <person name="Reyes R."/>
            <person name="Rise C."/>
            <person name="Rogov P."/>
            <person name="Ross K."/>
            <person name="Ryan E."/>
            <person name="Settipalli S."/>
            <person name="Shea T."/>
            <person name="Sherpa N."/>
            <person name="Shi L."/>
            <person name="Shih D."/>
            <person name="Sparrow T."/>
            <person name="Spaulding J."/>
            <person name="Stalker J."/>
            <person name="Stange-Thomann N."/>
            <person name="Stavropoulos S."/>
            <person name="Stone C."/>
            <person name="Strader C."/>
            <person name="Tesfaye S."/>
            <person name="Thomson T."/>
            <person name="Thoulutsang Y."/>
            <person name="Thoulutsang D."/>
            <person name="Topham K."/>
            <person name="Topping I."/>
            <person name="Tsamla T."/>
            <person name="Vassiliev H."/>
            <person name="Vo A."/>
            <person name="Wangchuk T."/>
            <person name="Wangdi T."/>
            <person name="Weiand M."/>
            <person name="Wilkinson J."/>
            <person name="Wilson A."/>
            <person name="Yadav S."/>
            <person name="Young G."/>
            <person name="Yu Q."/>
            <person name="Zembek L."/>
            <person name="Zhong D."/>
            <person name="Zimmer A."/>
            <person name="Zwirko Z."/>
            <person name="Jaffe D.B."/>
            <person name="Alvarez P."/>
            <person name="Brockman W."/>
            <person name="Butler J."/>
            <person name="Chin C."/>
            <person name="Gnerre S."/>
            <person name="Grabherr M."/>
            <person name="Kleber M."/>
            <person name="Mauceli E."/>
            <person name="MacCallum I."/>
        </authorList>
    </citation>
    <scope>NUCLEOTIDE SEQUENCE [LARGE SCALE GENOMIC DNA]</scope>
    <source>
        <strain evidence="5">Tucson 15287-2541.00</strain>
    </source>
</reference>
<proteinExistence type="predicted"/>
<dbReference type="KEGG" id="dgr:6562648"/>
<dbReference type="AlphaFoldDB" id="B4JE46"/>
<keyword evidence="5" id="KW-1185">Reference proteome</keyword>
<keyword evidence="2" id="KW-0732">Signal</keyword>
<name>B4JE46_DROGR</name>
<dbReference type="EMBL" id="CH916368">
    <property type="protein sequence ID" value="EDW03566.1"/>
    <property type="molecule type" value="Genomic_DNA"/>
</dbReference>
<feature type="region of interest" description="Disordered" evidence="1">
    <location>
        <begin position="290"/>
        <end position="356"/>
    </location>
</feature>
<feature type="compositionally biased region" description="Pro residues" evidence="1">
    <location>
        <begin position="307"/>
        <end position="317"/>
    </location>
</feature>
<feature type="chain" id="PRO_5002808734" evidence="2">
    <location>
        <begin position="23"/>
        <end position="377"/>
    </location>
</feature>
<evidence type="ECO:0000313" key="4">
    <source>
        <dbReference type="EMBL" id="EDW03566.1"/>
    </source>
</evidence>
<dbReference type="HOGENOM" id="CLU_612919_0_0_1"/>
<evidence type="ECO:0000313" key="5">
    <source>
        <dbReference type="Proteomes" id="UP000001070"/>
    </source>
</evidence>
<evidence type="ECO:0000256" key="2">
    <source>
        <dbReference type="SAM" id="SignalP"/>
    </source>
</evidence>